<evidence type="ECO:0000259" key="3">
    <source>
        <dbReference type="Pfam" id="PF03629"/>
    </source>
</evidence>
<sequence length="648" mass="72749">MKKSITFLFLFFCIMANANVRMPLIFADGMVLQRNKPIPVWGWADANEKIEVHFKQQTKTITADATGKWMVKFDAEKAGGPFVLSIKGKNQIVLKDVLVGEVWICSGQSNMEFQMYKLPDFETQKAQANNVMIRQFLVAQDLSGTPKEELKEGKWTNANAESLKDFTAVGYFFAQKIYADLKVPIGIINTSWGGTCVETWTSREALANNNDFKNSVAHIPQVNMDAVFETYKKSLLDNIQKVQGFEVSLNNENQFKTPDFNDSKWPEIKIPSLWENQQIGNIDGVVWMRKSIVLTAQQAQQGAVLHLSKIDDEDVTYVNGVQVGTNKLWDAPRKYTIPSGILKEGINVIAVRITDYTGGGGIYGDPSDLKLTFNDSEIKIDGAWKFNVVQVKIAISPNSFPSLLYNAMVNPLIPYAFQGVLWYQGEANVWRAHQYKKAFPLLIQDWRTQWGQGDFPFYYVQLSTFDEFGGNSNKGSRWAELREAQSETLHVKNTGMAVTTDIGNAKDIHPTNKKDVGLRLAAIALNNLYGQKGVFGGPIYKAHQIKGKQIVLTFDVIGGGLSTPNNAELKGFEIAGNDKVFYSAKAFIKDNKIIVSSDEVLNPLAVRYGWADDDTEINLFNKEKFPASPFRTDNWELITANEKYKINP</sequence>
<dbReference type="Gene3D" id="3.40.50.1110">
    <property type="entry name" value="SGNH hydrolase"/>
    <property type="match status" value="2"/>
</dbReference>
<dbReference type="InterPro" id="IPR005181">
    <property type="entry name" value="SASA"/>
</dbReference>
<evidence type="ECO:0000256" key="1">
    <source>
        <dbReference type="ARBA" id="ARBA00022801"/>
    </source>
</evidence>
<keyword evidence="1" id="KW-0378">Hydrolase</keyword>
<protein>
    <submittedName>
        <fullName evidence="4">Sialate O-acetylesterase</fullName>
    </submittedName>
</protein>
<keyword evidence="5" id="KW-1185">Reference proteome</keyword>
<accession>A0ABU9NMX9</accession>
<gene>
    <name evidence="4" type="ORF">WFZ86_09020</name>
</gene>
<dbReference type="PANTHER" id="PTHR22901">
    <property type="entry name" value="SIALATE O-ACETYLESTERASE"/>
    <property type="match status" value="1"/>
</dbReference>
<feature type="chain" id="PRO_5046042103" evidence="2">
    <location>
        <begin position="19"/>
        <end position="648"/>
    </location>
</feature>
<dbReference type="EMBL" id="JBCGDP010000007">
    <property type="protein sequence ID" value="MEM0576639.1"/>
    <property type="molecule type" value="Genomic_DNA"/>
</dbReference>
<comment type="caution">
    <text evidence="4">The sequence shown here is derived from an EMBL/GenBank/DDBJ whole genome shotgun (WGS) entry which is preliminary data.</text>
</comment>
<evidence type="ECO:0000256" key="2">
    <source>
        <dbReference type="SAM" id="SignalP"/>
    </source>
</evidence>
<dbReference type="SUPFAM" id="SSF52266">
    <property type="entry name" value="SGNH hydrolase"/>
    <property type="match status" value="1"/>
</dbReference>
<dbReference type="Pfam" id="PF03629">
    <property type="entry name" value="SASA"/>
    <property type="match status" value="1"/>
</dbReference>
<feature type="signal peptide" evidence="2">
    <location>
        <begin position="1"/>
        <end position="18"/>
    </location>
</feature>
<proteinExistence type="predicted"/>
<feature type="domain" description="Sialate O-acetylesterase" evidence="3">
    <location>
        <begin position="405"/>
        <end position="521"/>
    </location>
</feature>
<evidence type="ECO:0000313" key="4">
    <source>
        <dbReference type="EMBL" id="MEM0576639.1"/>
    </source>
</evidence>
<name>A0ABU9NMX9_9FLAO</name>
<dbReference type="InterPro" id="IPR036514">
    <property type="entry name" value="SGNH_hydro_sf"/>
</dbReference>
<dbReference type="Proteomes" id="UP001468798">
    <property type="component" value="Unassembled WGS sequence"/>
</dbReference>
<dbReference type="SUPFAM" id="SSF49785">
    <property type="entry name" value="Galactose-binding domain-like"/>
    <property type="match status" value="1"/>
</dbReference>
<dbReference type="InterPro" id="IPR008979">
    <property type="entry name" value="Galactose-bd-like_sf"/>
</dbReference>
<evidence type="ECO:0000313" key="5">
    <source>
        <dbReference type="Proteomes" id="UP001468798"/>
    </source>
</evidence>
<keyword evidence="2" id="KW-0732">Signal</keyword>
<organism evidence="4 5">
    <name type="scientific">Flavobacterium polysaccharolyticum</name>
    <dbReference type="NCBI Taxonomy" id="3133148"/>
    <lineage>
        <taxon>Bacteria</taxon>
        <taxon>Pseudomonadati</taxon>
        <taxon>Bacteroidota</taxon>
        <taxon>Flavobacteriia</taxon>
        <taxon>Flavobacteriales</taxon>
        <taxon>Flavobacteriaceae</taxon>
        <taxon>Flavobacterium</taxon>
    </lineage>
</organism>
<dbReference type="PANTHER" id="PTHR22901:SF0">
    <property type="entry name" value="SIALATE O-ACETYLESTERASE"/>
    <property type="match status" value="1"/>
</dbReference>
<reference evidence="4 5" key="1">
    <citation type="submission" date="2024-03" db="EMBL/GenBank/DDBJ databases">
        <title>Two novel species of the genus Flavobacterium exhibiting potentially degradation of complex polysaccharides.</title>
        <authorList>
            <person name="Lian X."/>
        </authorList>
    </citation>
    <scope>NUCLEOTIDE SEQUENCE [LARGE SCALE GENOMIC DNA]</scope>
    <source>
        <strain evidence="4 5">N6</strain>
    </source>
</reference>
<dbReference type="InterPro" id="IPR039329">
    <property type="entry name" value="SIAE"/>
</dbReference>